<evidence type="ECO:0000256" key="8">
    <source>
        <dbReference type="ARBA" id="ARBA00023004"/>
    </source>
</evidence>
<dbReference type="InterPro" id="IPR001102">
    <property type="entry name" value="Transglutaminase_N"/>
</dbReference>
<dbReference type="GO" id="GO:0004497">
    <property type="term" value="F:monooxygenase activity"/>
    <property type="evidence" value="ECO:0007669"/>
    <property type="project" value="UniProtKB-KW"/>
</dbReference>
<evidence type="ECO:0000259" key="12">
    <source>
        <dbReference type="SMART" id="SM00460"/>
    </source>
</evidence>
<dbReference type="AlphaFoldDB" id="A0A9Q0DZX7"/>
<evidence type="ECO:0000256" key="2">
    <source>
        <dbReference type="ARBA" id="ARBA00004370"/>
    </source>
</evidence>
<dbReference type="InterPro" id="IPR036985">
    <property type="entry name" value="Transglutaminase-like_sf"/>
</dbReference>
<dbReference type="GO" id="GO:0016020">
    <property type="term" value="C:membrane"/>
    <property type="evidence" value="ECO:0007669"/>
    <property type="project" value="UniProtKB-SubCell"/>
</dbReference>
<dbReference type="Pfam" id="PF00067">
    <property type="entry name" value="p450"/>
    <property type="match status" value="1"/>
</dbReference>
<evidence type="ECO:0000256" key="11">
    <source>
        <dbReference type="PIRSR" id="PIRSR602401-1"/>
    </source>
</evidence>
<keyword evidence="10" id="KW-0472">Membrane</keyword>
<dbReference type="InterPro" id="IPR013808">
    <property type="entry name" value="Transglutaminase_AS"/>
</dbReference>
<comment type="similarity">
    <text evidence="4">Belongs to the cytochrome P450 family.</text>
</comment>
<dbReference type="FunFam" id="3.90.260.10:FF:000002">
    <property type="entry name" value="Erythrocyte membrane protein band 4.2"/>
    <property type="match status" value="1"/>
</dbReference>
<protein>
    <recommendedName>
        <fullName evidence="12">Transglutaminase-like domain-containing protein</fullName>
    </recommendedName>
</protein>
<dbReference type="Proteomes" id="UP001148018">
    <property type="component" value="Unassembled WGS sequence"/>
</dbReference>
<dbReference type="InterPro" id="IPR008958">
    <property type="entry name" value="Transglutaminase_C"/>
</dbReference>
<dbReference type="GO" id="GO:0005739">
    <property type="term" value="C:mitochondrion"/>
    <property type="evidence" value="ECO:0007669"/>
    <property type="project" value="TreeGrafter"/>
</dbReference>
<dbReference type="SUPFAM" id="SSF48264">
    <property type="entry name" value="Cytochrome P450"/>
    <property type="match status" value="1"/>
</dbReference>
<evidence type="ECO:0000256" key="5">
    <source>
        <dbReference type="ARBA" id="ARBA00022617"/>
    </source>
</evidence>
<evidence type="ECO:0000256" key="10">
    <source>
        <dbReference type="ARBA" id="ARBA00023136"/>
    </source>
</evidence>
<dbReference type="InterPro" id="IPR013783">
    <property type="entry name" value="Ig-like_fold"/>
</dbReference>
<keyword evidence="9" id="KW-0503">Monooxygenase</keyword>
<dbReference type="InterPro" id="IPR017972">
    <property type="entry name" value="Cyt_P450_CS"/>
</dbReference>
<dbReference type="InterPro" id="IPR050779">
    <property type="entry name" value="Transglutaminase"/>
</dbReference>
<dbReference type="GO" id="GO:0020037">
    <property type="term" value="F:heme binding"/>
    <property type="evidence" value="ECO:0007669"/>
    <property type="project" value="InterPro"/>
</dbReference>
<accession>A0A9Q0DZX7</accession>
<dbReference type="InterPro" id="IPR001128">
    <property type="entry name" value="Cyt_P450"/>
</dbReference>
<dbReference type="SUPFAM" id="SSF54001">
    <property type="entry name" value="Cysteine proteinases"/>
    <property type="match status" value="1"/>
</dbReference>
<evidence type="ECO:0000256" key="3">
    <source>
        <dbReference type="ARBA" id="ARBA00005968"/>
    </source>
</evidence>
<evidence type="ECO:0000256" key="4">
    <source>
        <dbReference type="ARBA" id="ARBA00010617"/>
    </source>
</evidence>
<dbReference type="InterPro" id="IPR014756">
    <property type="entry name" value="Ig_E-set"/>
</dbReference>
<dbReference type="GO" id="GO:0003810">
    <property type="term" value="F:protein-glutamine gamma-glutamyltransferase activity"/>
    <property type="evidence" value="ECO:0007669"/>
    <property type="project" value="InterPro"/>
</dbReference>
<keyword evidence="7" id="KW-0560">Oxidoreductase</keyword>
<dbReference type="PROSITE" id="PS00547">
    <property type="entry name" value="TRANSGLUTAMINASES"/>
    <property type="match status" value="1"/>
</dbReference>
<dbReference type="GO" id="GO:0005506">
    <property type="term" value="F:iron ion binding"/>
    <property type="evidence" value="ECO:0007669"/>
    <property type="project" value="InterPro"/>
</dbReference>
<evidence type="ECO:0000313" key="14">
    <source>
        <dbReference type="Proteomes" id="UP001148018"/>
    </source>
</evidence>
<organism evidence="13 14">
    <name type="scientific">Muraenolepis orangiensis</name>
    <name type="common">Patagonian moray cod</name>
    <dbReference type="NCBI Taxonomy" id="630683"/>
    <lineage>
        <taxon>Eukaryota</taxon>
        <taxon>Metazoa</taxon>
        <taxon>Chordata</taxon>
        <taxon>Craniata</taxon>
        <taxon>Vertebrata</taxon>
        <taxon>Euteleostomi</taxon>
        <taxon>Actinopterygii</taxon>
        <taxon>Neopterygii</taxon>
        <taxon>Teleostei</taxon>
        <taxon>Neoteleostei</taxon>
        <taxon>Acanthomorphata</taxon>
        <taxon>Zeiogadaria</taxon>
        <taxon>Gadariae</taxon>
        <taxon>Gadiformes</taxon>
        <taxon>Muraenolepidoidei</taxon>
        <taxon>Muraenolepididae</taxon>
        <taxon>Muraenolepis</taxon>
    </lineage>
</organism>
<name>A0A9Q0DZX7_9TELE</name>
<dbReference type="PROSITE" id="PS00086">
    <property type="entry name" value="CYTOCHROME_P450"/>
    <property type="match status" value="1"/>
</dbReference>
<dbReference type="InterPro" id="IPR036238">
    <property type="entry name" value="Transglutaminase_C_sf"/>
</dbReference>
<dbReference type="Pfam" id="PF00868">
    <property type="entry name" value="Transglut_N"/>
    <property type="match status" value="1"/>
</dbReference>
<feature type="binding site" description="axial binding residue" evidence="11">
    <location>
        <position position="977"/>
    </location>
    <ligand>
        <name>heme</name>
        <dbReference type="ChEBI" id="CHEBI:30413"/>
    </ligand>
    <ligandPart>
        <name>Fe</name>
        <dbReference type="ChEBI" id="CHEBI:18248"/>
    </ligandPart>
</feature>
<dbReference type="InterPro" id="IPR002401">
    <property type="entry name" value="Cyt_P450_E_grp-I"/>
</dbReference>
<dbReference type="Pfam" id="PF00927">
    <property type="entry name" value="Transglut_C"/>
    <property type="match status" value="1"/>
</dbReference>
<dbReference type="OrthoDB" id="437511at2759"/>
<dbReference type="InterPro" id="IPR038765">
    <property type="entry name" value="Papain-like_cys_pep_sf"/>
</dbReference>
<dbReference type="InterPro" id="IPR002931">
    <property type="entry name" value="Transglutaminase-like"/>
</dbReference>
<dbReference type="Gene3D" id="3.90.260.10">
    <property type="entry name" value="Transglutaminase-like"/>
    <property type="match status" value="1"/>
</dbReference>
<keyword evidence="5 11" id="KW-0349">Heme</keyword>
<evidence type="ECO:0000256" key="9">
    <source>
        <dbReference type="ARBA" id="ARBA00023033"/>
    </source>
</evidence>
<gene>
    <name evidence="13" type="ORF">NHX12_003017</name>
</gene>
<evidence type="ECO:0000256" key="6">
    <source>
        <dbReference type="ARBA" id="ARBA00022723"/>
    </source>
</evidence>
<dbReference type="SUPFAM" id="SSF49309">
    <property type="entry name" value="Transglutaminase, two C-terminal domains"/>
    <property type="match status" value="2"/>
</dbReference>
<comment type="cofactor">
    <cofactor evidence="1 11">
        <name>heme</name>
        <dbReference type="ChEBI" id="CHEBI:30413"/>
    </cofactor>
</comment>
<feature type="domain" description="Transglutaminase-like" evidence="12">
    <location>
        <begin position="202"/>
        <end position="293"/>
    </location>
</feature>
<comment type="similarity">
    <text evidence="3">Belongs to the transglutaminase superfamily. Transglutaminase family.</text>
</comment>
<dbReference type="PRINTS" id="PR00463">
    <property type="entry name" value="EP450I"/>
</dbReference>
<dbReference type="SUPFAM" id="SSF81296">
    <property type="entry name" value="E set domains"/>
    <property type="match status" value="1"/>
</dbReference>
<dbReference type="FunFam" id="1.10.630.10:FF:000004">
    <property type="entry name" value="cytochrome P450 2D15 isoform X1"/>
    <property type="match status" value="1"/>
</dbReference>
<evidence type="ECO:0000256" key="7">
    <source>
        <dbReference type="ARBA" id="ARBA00023002"/>
    </source>
</evidence>
<keyword evidence="6 11" id="KW-0479">Metal-binding</keyword>
<proteinExistence type="inferred from homology"/>
<dbReference type="EMBL" id="JANIIK010000110">
    <property type="protein sequence ID" value="KAJ3596613.1"/>
    <property type="molecule type" value="Genomic_DNA"/>
</dbReference>
<dbReference type="SMART" id="SM00460">
    <property type="entry name" value="TGc"/>
    <property type="match status" value="1"/>
</dbReference>
<sequence>MSKSEWAHTCVGIIAGVDLGSRINNRAHRTNEIDWQRLIVRRGQPFSLTVHCSSPLASDLELALLLKQDKITGDIVIRQRTAEGSDDKWWLRQQRAQDEVLLTVYSPARAAIGQYRLAFEDNVMDICFEILDRSKPALSNPSEDMSQRWDPAYISRVVVAMVNANDDAGVLVGKWQKPYTGGVVPTQWMSSVPILERWSRSKTGVKYGQCWVFSAVACTVLRCLGIPTRCITNFDSAHDTDGNVSIDRIFDVHKQQVDSHDSIWNFHCWIESYMQREDLSEGYGGWQVLDPTPQERSSGMFRCGPCPVKAIKEGELSVKYDAPFIFAEVNADVVNWEVRPDGQRKKLSSNSTQVGVNISTKSPYGDEREDVTLQYKYPEVTEVAPQTGDVQLKIKYASPVFGTDFDVIYELENTGGAEVRCKLNMVSKAVTYNSVHLGECQSSTVNVVVPAHKVHREVVRLLYEQYASCVSEHNVIRVIGVAQVSGRDQSILKMVNIPLSKPEITIKIPGWVILNQRITTTISFTNPLPVPLQQGVFTVEGAGLVSSKEIRIPGRIGPGQRVSVQLTFMPMRQGMRKFLVDFDSDRLQDVKGVATVVVHKTSPLFTSMLPNLRQRYGNVFSLFFGNRPAVILNGTKAIREAFISKANDFAGRPDELLLSNLTEGKGVIMANHGPSWRDHRRFALMTLRNFGLGKQSMEDRILGEVEHVAAELEKSNGKPMNPQILFHNASCDIICSIMYGTRYEYDHHFFQAMIQMMAECSKIANGPWGMVGLTLKVMNDHSYVKGHVKGIVAEHRASRIPKQPRDVIDSYLDQMDKREKSGLFDEEQMLATLLDLLFAGTDTTSNTICFAVFYLTTHPDIQVRCQREIDNVLEGKERASFEDKDRMPFMQAVIHESQRFCSTLPLSVYHATTKDTELQGYRIPKGTLVIQNLSSVLYEEGQWKFPHEFNPDNFLNDQGELQQPEAFMPFSVGPRMCLGEGLARMELFLVLVTLLRRFQFIWPEDVGPPDFTPLFGVTQAPKPFSMVFRPRDSHT</sequence>
<dbReference type="GO" id="GO:0007399">
    <property type="term" value="P:nervous system development"/>
    <property type="evidence" value="ECO:0007669"/>
    <property type="project" value="UniProtKB-ARBA"/>
</dbReference>
<comment type="caution">
    <text evidence="13">The sequence shown here is derived from an EMBL/GenBank/DDBJ whole genome shotgun (WGS) entry which is preliminary data.</text>
</comment>
<dbReference type="Pfam" id="PF01841">
    <property type="entry name" value="Transglut_core"/>
    <property type="match status" value="1"/>
</dbReference>
<evidence type="ECO:0000313" key="13">
    <source>
        <dbReference type="EMBL" id="KAJ3596613.1"/>
    </source>
</evidence>
<keyword evidence="14" id="KW-1185">Reference proteome</keyword>
<evidence type="ECO:0000256" key="1">
    <source>
        <dbReference type="ARBA" id="ARBA00001971"/>
    </source>
</evidence>
<reference evidence="13" key="1">
    <citation type="submission" date="2022-07" db="EMBL/GenBank/DDBJ databases">
        <title>Chromosome-level genome of Muraenolepis orangiensis.</title>
        <authorList>
            <person name="Kim J."/>
        </authorList>
    </citation>
    <scope>NUCLEOTIDE SEQUENCE</scope>
    <source>
        <strain evidence="13">KU_S4_2022</strain>
        <tissue evidence="13">Muscle</tissue>
    </source>
</reference>
<dbReference type="FunFam" id="2.60.40.10:FF:000090">
    <property type="entry name" value="Protein-glutamine gamma-glutamyltransferase 2"/>
    <property type="match status" value="1"/>
</dbReference>
<dbReference type="InterPro" id="IPR036396">
    <property type="entry name" value="Cyt_P450_sf"/>
</dbReference>
<comment type="subcellular location">
    <subcellularLocation>
        <location evidence="2">Membrane</location>
    </subcellularLocation>
</comment>
<dbReference type="PANTHER" id="PTHR11590:SF73">
    <property type="entry name" value="NOVEL TRANSGLUTAMINASE FAMILY PROTEIN-RELATED"/>
    <property type="match status" value="1"/>
</dbReference>
<dbReference type="GO" id="GO:0016705">
    <property type="term" value="F:oxidoreductase activity, acting on paired donors, with incorporation or reduction of molecular oxygen"/>
    <property type="evidence" value="ECO:0007669"/>
    <property type="project" value="InterPro"/>
</dbReference>
<dbReference type="Gene3D" id="1.10.630.10">
    <property type="entry name" value="Cytochrome P450"/>
    <property type="match status" value="1"/>
</dbReference>
<dbReference type="PRINTS" id="PR00385">
    <property type="entry name" value="P450"/>
</dbReference>
<keyword evidence="8 11" id="KW-0408">Iron</keyword>
<dbReference type="PANTHER" id="PTHR11590">
    <property type="entry name" value="PROTEIN-GLUTAMINE GAMMA-GLUTAMYLTRANSFERASE"/>
    <property type="match status" value="1"/>
</dbReference>
<dbReference type="Gene3D" id="2.60.40.10">
    <property type="entry name" value="Immunoglobulins"/>
    <property type="match status" value="2"/>
</dbReference>